<comment type="function">
    <text evidence="1">DNA-dependent ATPase that plays important roles in cellular responses to stalled DNA replication processes.</text>
</comment>
<evidence type="ECO:0000313" key="8">
    <source>
        <dbReference type="EMBL" id="EIC02491.1"/>
    </source>
</evidence>
<dbReference type="OrthoDB" id="9778364at2"/>
<dbReference type="GO" id="GO:0008047">
    <property type="term" value="F:enzyme activator activity"/>
    <property type="evidence" value="ECO:0007669"/>
    <property type="project" value="TreeGrafter"/>
</dbReference>
<gene>
    <name evidence="8" type="ORF">TresaDRAFT_2369</name>
</gene>
<evidence type="ECO:0000256" key="1">
    <source>
        <dbReference type="ARBA" id="ARBA00002393"/>
    </source>
</evidence>
<comment type="caution">
    <text evidence="8">The sequence shown here is derived from an EMBL/GenBank/DDBJ whole genome shotgun (WGS) entry which is preliminary data.</text>
</comment>
<dbReference type="FunFam" id="3.40.50.300:FF:000137">
    <property type="entry name" value="Replication-associated recombination protein A"/>
    <property type="match status" value="1"/>
</dbReference>
<dbReference type="Gene3D" id="1.10.3710.10">
    <property type="entry name" value="DNA polymerase III clamp loader subunits, C-terminal domain"/>
    <property type="match status" value="1"/>
</dbReference>
<dbReference type="InterPro" id="IPR008921">
    <property type="entry name" value="DNA_pol3_clamp-load_cplx_C"/>
</dbReference>
<dbReference type="GO" id="GO:0006261">
    <property type="term" value="P:DNA-templated DNA replication"/>
    <property type="evidence" value="ECO:0007669"/>
    <property type="project" value="TreeGrafter"/>
</dbReference>
<dbReference type="NCBIfam" id="NF009883">
    <property type="entry name" value="PRK13341.1-4"/>
    <property type="match status" value="1"/>
</dbReference>
<proteinExistence type="inferred from homology"/>
<dbReference type="GO" id="GO:0017116">
    <property type="term" value="F:single-stranded DNA helicase activity"/>
    <property type="evidence" value="ECO:0007669"/>
    <property type="project" value="TreeGrafter"/>
</dbReference>
<dbReference type="InterPro" id="IPR003959">
    <property type="entry name" value="ATPase_AAA_core"/>
</dbReference>
<dbReference type="RefSeq" id="WP_002702958.1">
    <property type="nucleotide sequence ID" value="NZ_AGRW01000038.1"/>
</dbReference>
<dbReference type="Proteomes" id="UP000003571">
    <property type="component" value="Unassembled WGS sequence"/>
</dbReference>
<dbReference type="Pfam" id="PF00004">
    <property type="entry name" value="AAA"/>
    <property type="match status" value="1"/>
</dbReference>
<feature type="domain" description="AAA+ ATPase" evidence="7">
    <location>
        <begin position="46"/>
        <end position="163"/>
    </location>
</feature>
<dbReference type="InterPro" id="IPR027417">
    <property type="entry name" value="P-loop_NTPase"/>
</dbReference>
<dbReference type="SUPFAM" id="SSF52540">
    <property type="entry name" value="P-loop containing nucleoside triphosphate hydrolases"/>
    <property type="match status" value="1"/>
</dbReference>
<accession>H7EIR3</accession>
<dbReference type="SMART" id="SM00382">
    <property type="entry name" value="AAA"/>
    <property type="match status" value="1"/>
</dbReference>
<dbReference type="FunFam" id="1.20.272.10:FF:000001">
    <property type="entry name" value="Putative AAA family ATPase"/>
    <property type="match status" value="1"/>
</dbReference>
<dbReference type="Gene3D" id="1.20.272.10">
    <property type="match status" value="1"/>
</dbReference>
<evidence type="ECO:0000256" key="5">
    <source>
        <dbReference type="ARBA" id="ARBA00022741"/>
    </source>
</evidence>
<dbReference type="STRING" id="907348.TresaDRAFT_2369"/>
<dbReference type="PANTHER" id="PTHR13779:SF7">
    <property type="entry name" value="ATPASE WRNIP1"/>
    <property type="match status" value="1"/>
</dbReference>
<dbReference type="EMBL" id="AGRW01000038">
    <property type="protein sequence ID" value="EIC02491.1"/>
    <property type="molecule type" value="Genomic_DNA"/>
</dbReference>
<keyword evidence="6" id="KW-0067">ATP-binding</keyword>
<dbReference type="InterPro" id="IPR032423">
    <property type="entry name" value="AAA_assoc_2"/>
</dbReference>
<keyword evidence="4" id="KW-0235">DNA replication</keyword>
<protein>
    <recommendedName>
        <fullName evidence="3">Replication-associated recombination protein A</fullName>
    </recommendedName>
</protein>
<dbReference type="GO" id="GO:0000731">
    <property type="term" value="P:DNA synthesis involved in DNA repair"/>
    <property type="evidence" value="ECO:0007669"/>
    <property type="project" value="TreeGrafter"/>
</dbReference>
<dbReference type="InterPro" id="IPR021886">
    <property type="entry name" value="MgsA_C"/>
</dbReference>
<comment type="similarity">
    <text evidence="2">Belongs to the AAA ATPase family. RarA/MGS1/WRNIP1 subfamily.</text>
</comment>
<organism evidence="8 9">
    <name type="scientific">Treponema saccharophilum DSM 2985</name>
    <dbReference type="NCBI Taxonomy" id="907348"/>
    <lineage>
        <taxon>Bacteria</taxon>
        <taxon>Pseudomonadati</taxon>
        <taxon>Spirochaetota</taxon>
        <taxon>Spirochaetia</taxon>
        <taxon>Spirochaetales</taxon>
        <taxon>Treponemataceae</taxon>
        <taxon>Treponema</taxon>
    </lineage>
</organism>
<evidence type="ECO:0000256" key="4">
    <source>
        <dbReference type="ARBA" id="ARBA00022705"/>
    </source>
</evidence>
<name>H7EIR3_9SPIR</name>
<dbReference type="SUPFAM" id="SSF48019">
    <property type="entry name" value="post-AAA+ oligomerization domain-like"/>
    <property type="match status" value="1"/>
</dbReference>
<dbReference type="InterPro" id="IPR003593">
    <property type="entry name" value="AAA+_ATPase"/>
</dbReference>
<evidence type="ECO:0000256" key="3">
    <source>
        <dbReference type="ARBA" id="ARBA00020776"/>
    </source>
</evidence>
<dbReference type="Pfam" id="PF12002">
    <property type="entry name" value="MgsA_C"/>
    <property type="match status" value="1"/>
</dbReference>
<dbReference type="GO" id="GO:0005524">
    <property type="term" value="F:ATP binding"/>
    <property type="evidence" value="ECO:0007669"/>
    <property type="project" value="UniProtKB-KW"/>
</dbReference>
<dbReference type="NCBIfam" id="NF009881">
    <property type="entry name" value="PRK13341.1-2"/>
    <property type="match status" value="1"/>
</dbReference>
<dbReference type="Gene3D" id="3.40.50.300">
    <property type="entry name" value="P-loop containing nucleotide triphosphate hydrolases"/>
    <property type="match status" value="1"/>
</dbReference>
<dbReference type="Pfam" id="PF16193">
    <property type="entry name" value="AAA_assoc_2"/>
    <property type="match status" value="1"/>
</dbReference>
<evidence type="ECO:0000259" key="7">
    <source>
        <dbReference type="SMART" id="SM00382"/>
    </source>
</evidence>
<sequence length="788" mass="88236">MDLFDTKPLREPLASRMRPRNLDEYVGQAHIIGKGRLLRRAIQADQLTSVIFYGPPGTGKTTLARVIANHTKSNFVTLNAVLTGVADIREAIKNADDWKKHYDKRTILFVDEVHRWNKSQQDALLPWVENGTFILIGATTENPFFEVNRALVSRSRVFQLKPLSDDDLMKAARQAIRDSARGYGRWRVEFEDGALEHLVRTANGDARSLLNALELAVETTPEKWPPADGSIIYISKETAEESIQKKVVLYDKDGDYHYDIISAFIKSLRGRDPDAAMYWLARMVRAGEDASFIFRRMLISACEDTGLADPNAITVVQSCASAFDRVGMPEGRYFLAHAALYLATAPKSNSSMAFFDALSSVEKEDADVPNHLRDSSRDAEQFGHGDGYLYPHAYRDHWVAQQYLPSALVGRVFYTPTEQGYEAKIREDVLRRREIQISAILEKTVRKPDSGASCGMHPLPKFAADFANPFGEWWTGSVFGINSVQKEENLTYSPEDEKKEDALSRADKSWRCRIESNRAEVLSQLRDAMISIAELKRHSRSLVMGADDGLLIWEVARKTPEGITCGTCRSDDGMKILEQYSRTLDDLDRPVLVLGTDLPSALLHFRGKEIEFDRIFVREPFRTADSISDFAGSLRAASDGSGFHGRIVVSQRVPKNGQRLSALVSKIAPPSSDILSLSESMRKAEDELFADSALGGMFSWDGSDVSRVLKERGFSVVLASKRIEEKRRVSDGEIDAWFDSARSQYGKAVVPALGGGAERVRNHLKSFCRSSLVSWQSEILFLSIDVVR</sequence>
<dbReference type="AlphaFoldDB" id="H7EIR3"/>
<dbReference type="InterPro" id="IPR051314">
    <property type="entry name" value="AAA_ATPase_RarA/MGS1/WRNIP1"/>
</dbReference>
<evidence type="ECO:0000256" key="6">
    <source>
        <dbReference type="ARBA" id="ARBA00022840"/>
    </source>
</evidence>
<dbReference type="eggNOG" id="COG2256">
    <property type="taxonomic scope" value="Bacteria"/>
</dbReference>
<dbReference type="Gene3D" id="1.10.8.60">
    <property type="match status" value="1"/>
</dbReference>
<evidence type="ECO:0000256" key="2">
    <source>
        <dbReference type="ARBA" id="ARBA00008959"/>
    </source>
</evidence>
<evidence type="ECO:0000313" key="9">
    <source>
        <dbReference type="Proteomes" id="UP000003571"/>
    </source>
</evidence>
<dbReference type="CDD" id="cd00009">
    <property type="entry name" value="AAA"/>
    <property type="match status" value="1"/>
</dbReference>
<dbReference type="CDD" id="cd18139">
    <property type="entry name" value="HLD_clamp_RarA"/>
    <property type="match status" value="1"/>
</dbReference>
<dbReference type="GO" id="GO:0003677">
    <property type="term" value="F:DNA binding"/>
    <property type="evidence" value="ECO:0007669"/>
    <property type="project" value="InterPro"/>
</dbReference>
<reference evidence="8 9" key="1">
    <citation type="submission" date="2011-09" db="EMBL/GenBank/DDBJ databases">
        <title>The draft genome of Treponema saccharophilum DSM 2985.</title>
        <authorList>
            <consortium name="US DOE Joint Genome Institute (JGI-PGF)"/>
            <person name="Lucas S."/>
            <person name="Copeland A."/>
            <person name="Lapidus A."/>
            <person name="Glavina del Rio T."/>
            <person name="Dalin E."/>
            <person name="Tice H."/>
            <person name="Bruce D."/>
            <person name="Goodwin L."/>
            <person name="Pitluck S."/>
            <person name="Peters L."/>
            <person name="Kyrpides N."/>
            <person name="Mavromatis K."/>
            <person name="Ivanova N."/>
            <person name="Markowitz V."/>
            <person name="Cheng J.-F."/>
            <person name="Hugenholtz P."/>
            <person name="Woyke T."/>
            <person name="Wu D."/>
            <person name="Gronow S."/>
            <person name="Wellnitz S."/>
            <person name="Brambilla E."/>
            <person name="Klenk H.-P."/>
            <person name="Eisen J.A."/>
        </authorList>
    </citation>
    <scope>NUCLEOTIDE SEQUENCE [LARGE SCALE GENOMIC DNA]</scope>
    <source>
        <strain evidence="8 9">DSM 2985</strain>
    </source>
</reference>
<dbReference type="GO" id="GO:0016887">
    <property type="term" value="F:ATP hydrolysis activity"/>
    <property type="evidence" value="ECO:0007669"/>
    <property type="project" value="InterPro"/>
</dbReference>
<dbReference type="PATRIC" id="fig|907348.3.peg.722"/>
<keyword evidence="9" id="KW-1185">Reference proteome</keyword>
<keyword evidence="5" id="KW-0547">Nucleotide-binding</keyword>
<dbReference type="PANTHER" id="PTHR13779">
    <property type="entry name" value="WERNER HELICASE-INTERACTING PROTEIN 1 FAMILY MEMBER"/>
    <property type="match status" value="1"/>
</dbReference>